<dbReference type="EMBL" id="CAJZBQ010000040">
    <property type="protein sequence ID" value="CAG9326063.1"/>
    <property type="molecule type" value="Genomic_DNA"/>
</dbReference>
<evidence type="ECO:0000313" key="2">
    <source>
        <dbReference type="EMBL" id="CAG9326063.1"/>
    </source>
</evidence>
<evidence type="ECO:0000256" key="1">
    <source>
        <dbReference type="SAM" id="Phobius"/>
    </source>
</evidence>
<proteinExistence type="predicted"/>
<name>A0AAU9JK28_9CILI</name>
<feature type="transmembrane region" description="Helical" evidence="1">
    <location>
        <begin position="45"/>
        <end position="67"/>
    </location>
</feature>
<protein>
    <recommendedName>
        <fullName evidence="4">Photosystem I assembly protein Ycf4</fullName>
    </recommendedName>
</protein>
<keyword evidence="1" id="KW-0812">Transmembrane</keyword>
<organism evidence="2 3">
    <name type="scientific">Blepharisma stoltei</name>
    <dbReference type="NCBI Taxonomy" id="1481888"/>
    <lineage>
        <taxon>Eukaryota</taxon>
        <taxon>Sar</taxon>
        <taxon>Alveolata</taxon>
        <taxon>Ciliophora</taxon>
        <taxon>Postciliodesmatophora</taxon>
        <taxon>Heterotrichea</taxon>
        <taxon>Heterotrichida</taxon>
        <taxon>Blepharismidae</taxon>
        <taxon>Blepharisma</taxon>
    </lineage>
</organism>
<dbReference type="AlphaFoldDB" id="A0AAU9JK28"/>
<keyword evidence="1" id="KW-0472">Membrane</keyword>
<keyword evidence="1" id="KW-1133">Transmembrane helix</keyword>
<dbReference type="Proteomes" id="UP001162131">
    <property type="component" value="Unassembled WGS sequence"/>
</dbReference>
<gene>
    <name evidence="2" type="ORF">BSTOLATCC_MIC40504</name>
</gene>
<sequence length="205" mass="24800">MLEEKLRILNKYRKPKGPSYRKQLEEIELKLIKQKRVFKLRRYPFSVWILSFIFCLTSTFLLLNLHFNIEMFEGYTGSHWLQYTVIIVFYVLSGMAFILAKIEVAVFNKDEKRFDYNKYYLIFFRWKQFSCKITEIADVGLQKDGFVMDYSDTTYYRIIIYFGYEKPLKILETRDQSKAVRKLKEIRAFLDLDGKLQINDKSYIN</sequence>
<comment type="caution">
    <text evidence="2">The sequence shown here is derived from an EMBL/GenBank/DDBJ whole genome shotgun (WGS) entry which is preliminary data.</text>
</comment>
<evidence type="ECO:0000313" key="3">
    <source>
        <dbReference type="Proteomes" id="UP001162131"/>
    </source>
</evidence>
<feature type="transmembrane region" description="Helical" evidence="1">
    <location>
        <begin position="79"/>
        <end position="100"/>
    </location>
</feature>
<reference evidence="2" key="1">
    <citation type="submission" date="2021-09" db="EMBL/GenBank/DDBJ databases">
        <authorList>
            <consortium name="AG Swart"/>
            <person name="Singh M."/>
            <person name="Singh A."/>
            <person name="Seah K."/>
            <person name="Emmerich C."/>
        </authorList>
    </citation>
    <scope>NUCLEOTIDE SEQUENCE</scope>
    <source>
        <strain evidence="2">ATCC30299</strain>
    </source>
</reference>
<keyword evidence="3" id="KW-1185">Reference proteome</keyword>
<evidence type="ECO:0008006" key="4">
    <source>
        <dbReference type="Google" id="ProtNLM"/>
    </source>
</evidence>
<accession>A0AAU9JK28</accession>